<accession>A0A6G0WPB6</accession>
<dbReference type="GO" id="GO:0006357">
    <property type="term" value="P:regulation of transcription by RNA polymerase II"/>
    <property type="evidence" value="ECO:0007669"/>
    <property type="project" value="TreeGrafter"/>
</dbReference>
<dbReference type="InterPro" id="IPR006578">
    <property type="entry name" value="MADF-dom"/>
</dbReference>
<gene>
    <name evidence="3" type="ORF">FWK35_00028532</name>
</gene>
<dbReference type="AlphaFoldDB" id="A0A6G0WPB6"/>
<dbReference type="PROSITE" id="PS51029">
    <property type="entry name" value="MADF"/>
    <property type="match status" value="1"/>
</dbReference>
<feature type="region of interest" description="Disordered" evidence="1">
    <location>
        <begin position="48"/>
        <end position="67"/>
    </location>
</feature>
<evidence type="ECO:0000259" key="2">
    <source>
        <dbReference type="PROSITE" id="PS51029"/>
    </source>
</evidence>
<evidence type="ECO:0000313" key="3">
    <source>
        <dbReference type="EMBL" id="KAF0729227.1"/>
    </source>
</evidence>
<dbReference type="Pfam" id="PF10545">
    <property type="entry name" value="MADF_DNA_bdg"/>
    <property type="match status" value="1"/>
</dbReference>
<feature type="non-terminal residue" evidence="3">
    <location>
        <position position="1"/>
    </location>
</feature>
<dbReference type="Proteomes" id="UP000478052">
    <property type="component" value="Unassembled WGS sequence"/>
</dbReference>
<proteinExistence type="predicted"/>
<dbReference type="EMBL" id="VUJU01008541">
    <property type="protein sequence ID" value="KAF0729227.1"/>
    <property type="molecule type" value="Genomic_DNA"/>
</dbReference>
<dbReference type="PANTHER" id="PTHR12243:SF67">
    <property type="entry name" value="COREPRESSOR OF PANGOLIN, ISOFORM A-RELATED"/>
    <property type="match status" value="1"/>
</dbReference>
<feature type="domain" description="MADF" evidence="2">
    <location>
        <begin position="1"/>
        <end position="85"/>
    </location>
</feature>
<dbReference type="OrthoDB" id="6600747at2759"/>
<dbReference type="GO" id="GO:0005634">
    <property type="term" value="C:nucleus"/>
    <property type="evidence" value="ECO:0007669"/>
    <property type="project" value="TreeGrafter"/>
</dbReference>
<protein>
    <submittedName>
        <fullName evidence="3">Transcription factor Adf-1-like</fullName>
    </submittedName>
</protein>
<keyword evidence="4" id="KW-1185">Reference proteome</keyword>
<name>A0A6G0WPB6_APHCR</name>
<evidence type="ECO:0000313" key="4">
    <source>
        <dbReference type="Proteomes" id="UP000478052"/>
    </source>
</evidence>
<comment type="caution">
    <text evidence="3">The sequence shown here is derived from an EMBL/GenBank/DDBJ whole genome shotgun (WGS) entry which is preliminary data.</text>
</comment>
<sequence length="85" mass="9823">VHEVQNNRVLYDMAASDYKNIIIKDNIWKDIATKIEKSTDDTKKRWKNIRNSYSRNKRKPGIGSAASTKKKKMVIGYTSHFFGSS</sequence>
<organism evidence="3 4">
    <name type="scientific">Aphis craccivora</name>
    <name type="common">Cowpea aphid</name>
    <dbReference type="NCBI Taxonomy" id="307492"/>
    <lineage>
        <taxon>Eukaryota</taxon>
        <taxon>Metazoa</taxon>
        <taxon>Ecdysozoa</taxon>
        <taxon>Arthropoda</taxon>
        <taxon>Hexapoda</taxon>
        <taxon>Insecta</taxon>
        <taxon>Pterygota</taxon>
        <taxon>Neoptera</taxon>
        <taxon>Paraneoptera</taxon>
        <taxon>Hemiptera</taxon>
        <taxon>Sternorrhyncha</taxon>
        <taxon>Aphidomorpha</taxon>
        <taxon>Aphidoidea</taxon>
        <taxon>Aphididae</taxon>
        <taxon>Aphidini</taxon>
        <taxon>Aphis</taxon>
        <taxon>Aphis</taxon>
    </lineage>
</organism>
<reference evidence="3 4" key="1">
    <citation type="submission" date="2019-08" db="EMBL/GenBank/DDBJ databases">
        <title>Whole genome of Aphis craccivora.</title>
        <authorList>
            <person name="Voronova N.V."/>
            <person name="Shulinski R.S."/>
            <person name="Bandarenka Y.V."/>
            <person name="Zhorov D.G."/>
            <person name="Warner D."/>
        </authorList>
    </citation>
    <scope>NUCLEOTIDE SEQUENCE [LARGE SCALE GENOMIC DNA]</scope>
    <source>
        <strain evidence="3">180601</strain>
        <tissue evidence="3">Whole Body</tissue>
    </source>
</reference>
<dbReference type="GO" id="GO:0005667">
    <property type="term" value="C:transcription regulator complex"/>
    <property type="evidence" value="ECO:0007669"/>
    <property type="project" value="TreeGrafter"/>
</dbReference>
<dbReference type="PANTHER" id="PTHR12243">
    <property type="entry name" value="MADF DOMAIN TRANSCRIPTION FACTOR"/>
    <property type="match status" value="1"/>
</dbReference>
<dbReference type="InterPro" id="IPR039353">
    <property type="entry name" value="TF_Adf1"/>
</dbReference>
<evidence type="ECO:0000256" key="1">
    <source>
        <dbReference type="SAM" id="MobiDB-lite"/>
    </source>
</evidence>